<dbReference type="FunCoup" id="A0A2U4AN47">
    <property type="interactions" value="94"/>
</dbReference>
<dbReference type="CTD" id="54739"/>
<dbReference type="InParanoid" id="A0A2U4AN47"/>
<dbReference type="RefSeq" id="XP_019782392.1">
    <property type="nucleotide sequence ID" value="XM_019926833.2"/>
</dbReference>
<feature type="compositionally biased region" description="Polar residues" evidence="1">
    <location>
        <begin position="484"/>
        <end position="494"/>
    </location>
</feature>
<name>A0A2U4AN47_TURTR</name>
<dbReference type="Gene3D" id="3.30.40.10">
    <property type="entry name" value="Zinc/RING finger domain, C3HC4 (zinc finger)"/>
    <property type="match status" value="1"/>
</dbReference>
<dbReference type="AlphaFoldDB" id="A0A2U4AN47"/>
<sequence length="556" mass="61304">MFGLIFRSVIPKVRNANVAGVQEDFRRITWDLSKTPKSQPHARPGKSRSLELGRMQEVQEPLSGNNLQVQQGTPALSPAEKGPARGPGRRGRSVFYARGWRDMHAVRPAWVRGGAAAQWEAWPLAPTPGVVETAGGSSTGRGRRQGLAGLAELQRGFLECPATGTLEQPWAEKSENPSLPGLWAGLLEHFQFCFSALKNRNSSKQKDSADQNMEGNFQACRNCKRSGAPGHLALHGAHSLLFKVLCPECKEPVLQDTMEEHSGGGHQQANGSSQGKGVPVSGKVKCSVEMRQEERQERRALEGTHGQGWSKVGCAACQQSLPKHLLEIHEAKECQEHPVECQFCELAVRLNKVDIHEHPCGRRTEVCPDCGQRIVLHMLARHRDECCGEQTRLQKGKRIPAPESNICCHYCNQMIPGNKYFHHVDRCRPISDSVTYSPVGKPDIPPSSLSSQAAEDQTSTAEKDVRPKTKNTSRFPLLSEKSTRQAPRGTNKTTDLPLKSDGKLRGSSPVEDETAYDILRRCSQCGIVLPLPTLTQHQEKCWWLASSKGKQARSSS</sequence>
<evidence type="ECO:0000313" key="4">
    <source>
        <dbReference type="RefSeq" id="XP_019782392.1"/>
    </source>
</evidence>
<dbReference type="InterPro" id="IPR031220">
    <property type="entry name" value="XAF1_C_sf"/>
</dbReference>
<dbReference type="Gene3D" id="6.10.250.1730">
    <property type="match status" value="1"/>
</dbReference>
<feature type="region of interest" description="Disordered" evidence="1">
    <location>
        <begin position="63"/>
        <end position="91"/>
    </location>
</feature>
<dbReference type="GO" id="GO:0006915">
    <property type="term" value="P:apoptotic process"/>
    <property type="evidence" value="ECO:0007669"/>
    <property type="project" value="InterPro"/>
</dbReference>
<accession>A0A2U4AN47</accession>
<feature type="compositionally biased region" description="Polar residues" evidence="1">
    <location>
        <begin position="63"/>
        <end position="74"/>
    </location>
</feature>
<dbReference type="InterPro" id="IPR013083">
    <property type="entry name" value="Znf_RING/FYVE/PHD"/>
</dbReference>
<dbReference type="InterPro" id="IPR051986">
    <property type="entry name" value="Innate_Immune_Apopt_Reg"/>
</dbReference>
<dbReference type="Pfam" id="PF18608">
    <property type="entry name" value="XAF1_C"/>
    <property type="match status" value="1"/>
</dbReference>
<proteinExistence type="predicted"/>
<dbReference type="GO" id="GO:0005739">
    <property type="term" value="C:mitochondrion"/>
    <property type="evidence" value="ECO:0007669"/>
    <property type="project" value="TreeGrafter"/>
</dbReference>
<feature type="region of interest" description="Disordered" evidence="1">
    <location>
        <begin position="258"/>
        <end position="280"/>
    </location>
</feature>
<reference evidence="4" key="1">
    <citation type="submission" date="2025-08" db="UniProtKB">
        <authorList>
            <consortium name="RefSeq"/>
        </authorList>
    </citation>
    <scope>IDENTIFICATION</scope>
    <source>
        <tissue evidence="4">Spleen</tissue>
    </source>
</reference>
<feature type="domain" description="XIAP-associated factor 1 C-terminal" evidence="2">
    <location>
        <begin position="505"/>
        <end position="556"/>
    </location>
</feature>
<evidence type="ECO:0000313" key="3">
    <source>
        <dbReference type="Proteomes" id="UP000245320"/>
    </source>
</evidence>
<evidence type="ECO:0000259" key="2">
    <source>
        <dbReference type="Pfam" id="PF18608"/>
    </source>
</evidence>
<dbReference type="InterPro" id="IPR041386">
    <property type="entry name" value="XAF1_C"/>
</dbReference>
<dbReference type="OrthoDB" id="422728at2759"/>
<feature type="region of interest" description="Disordered" evidence="1">
    <location>
        <begin position="438"/>
        <end position="511"/>
    </location>
</feature>
<organism evidence="3 4">
    <name type="scientific">Tursiops truncatus</name>
    <name type="common">Atlantic bottle-nosed dolphin</name>
    <name type="synonym">Delphinus truncatus</name>
    <dbReference type="NCBI Taxonomy" id="9739"/>
    <lineage>
        <taxon>Eukaryota</taxon>
        <taxon>Metazoa</taxon>
        <taxon>Chordata</taxon>
        <taxon>Craniata</taxon>
        <taxon>Vertebrata</taxon>
        <taxon>Euteleostomi</taxon>
        <taxon>Mammalia</taxon>
        <taxon>Eutheria</taxon>
        <taxon>Laurasiatheria</taxon>
        <taxon>Artiodactyla</taxon>
        <taxon>Whippomorpha</taxon>
        <taxon>Cetacea</taxon>
        <taxon>Odontoceti</taxon>
        <taxon>Delphinidae</taxon>
        <taxon>Tursiops</taxon>
    </lineage>
</organism>
<protein>
    <submittedName>
        <fullName evidence="4">XIAP-associated factor 1 isoform X1</fullName>
    </submittedName>
</protein>
<feature type="compositionally biased region" description="Polar residues" evidence="1">
    <location>
        <begin position="447"/>
        <end position="460"/>
    </location>
</feature>
<dbReference type="Proteomes" id="UP000245320">
    <property type="component" value="Chromosome 20"/>
</dbReference>
<dbReference type="PANTHER" id="PTHR16295">
    <property type="entry name" value="TRAF-TYPE ZINC FINGER PROTEIN-RELATED"/>
    <property type="match status" value="1"/>
</dbReference>
<evidence type="ECO:0000256" key="1">
    <source>
        <dbReference type="SAM" id="MobiDB-lite"/>
    </source>
</evidence>
<keyword evidence="3" id="KW-1185">Reference proteome</keyword>
<dbReference type="PANTHER" id="PTHR16295:SF17">
    <property type="entry name" value="XIAP-ASSOCIATED FACTOR 1"/>
    <property type="match status" value="1"/>
</dbReference>
<gene>
    <name evidence="4" type="primary">XAF1</name>
</gene>